<comment type="caution">
    <text evidence="7">The sequence shown here is derived from an EMBL/GenBank/DDBJ whole genome shotgun (WGS) entry which is preliminary data.</text>
</comment>
<comment type="subcellular location">
    <subcellularLocation>
        <location evidence="1">Membrane</location>
        <topology evidence="1">Multi-pass membrane protein</topology>
    </subcellularLocation>
</comment>
<dbReference type="InterPro" id="IPR038330">
    <property type="entry name" value="TspO/MBR-related_sf"/>
</dbReference>
<dbReference type="Gene3D" id="1.20.1260.100">
    <property type="entry name" value="TspO/MBR protein"/>
    <property type="match status" value="1"/>
</dbReference>
<organism evidence="7 8">
    <name type="scientific">Tianweitania sediminis</name>
    <dbReference type="NCBI Taxonomy" id="1502156"/>
    <lineage>
        <taxon>Bacteria</taxon>
        <taxon>Pseudomonadati</taxon>
        <taxon>Pseudomonadota</taxon>
        <taxon>Alphaproteobacteria</taxon>
        <taxon>Hyphomicrobiales</taxon>
        <taxon>Phyllobacteriaceae</taxon>
        <taxon>Tianweitania</taxon>
    </lineage>
</organism>
<proteinExistence type="inferred from homology"/>
<evidence type="ECO:0000256" key="6">
    <source>
        <dbReference type="SAM" id="Phobius"/>
    </source>
</evidence>
<keyword evidence="5 6" id="KW-0472">Membrane</keyword>
<dbReference type="CDD" id="cd15904">
    <property type="entry name" value="TSPO_MBR"/>
    <property type="match status" value="1"/>
</dbReference>
<dbReference type="Pfam" id="PF03073">
    <property type="entry name" value="TspO_MBR"/>
    <property type="match status" value="1"/>
</dbReference>
<dbReference type="EMBL" id="JAGIYY010000002">
    <property type="protein sequence ID" value="MBP0438729.1"/>
    <property type="molecule type" value="Genomic_DNA"/>
</dbReference>
<evidence type="ECO:0000256" key="3">
    <source>
        <dbReference type="ARBA" id="ARBA00022692"/>
    </source>
</evidence>
<feature type="transmembrane region" description="Helical" evidence="6">
    <location>
        <begin position="129"/>
        <end position="149"/>
    </location>
</feature>
<dbReference type="AlphaFoldDB" id="A0A8J7RMZ3"/>
<dbReference type="Proteomes" id="UP000666240">
    <property type="component" value="Unassembled WGS sequence"/>
</dbReference>
<name>A0A8J7RMZ3_9HYPH</name>
<dbReference type="FunFam" id="1.20.1260.100:FF:000001">
    <property type="entry name" value="translocator protein 2"/>
    <property type="match status" value="1"/>
</dbReference>
<evidence type="ECO:0000256" key="1">
    <source>
        <dbReference type="ARBA" id="ARBA00004141"/>
    </source>
</evidence>
<dbReference type="GO" id="GO:0016020">
    <property type="term" value="C:membrane"/>
    <property type="evidence" value="ECO:0007669"/>
    <property type="project" value="UniProtKB-SubCell"/>
</dbReference>
<dbReference type="RefSeq" id="WP_209334749.1">
    <property type="nucleotide sequence ID" value="NZ_JAGIYY010000002.1"/>
</dbReference>
<sequence>MNRFLSLALFLLLTLGGGLLIGATNRPGEWYASLAKPVFNPPDWLFAPVWTALYILIAIVGWRTWRRGPTSKRMQVWWAQLILNFLWMPMFFGLQQMVLALLVILLLLAAIIAFMGLSWGKDRLATWLFAPYVLWTAYAALLNASLIGLN</sequence>
<feature type="transmembrane region" description="Helical" evidence="6">
    <location>
        <begin position="44"/>
        <end position="62"/>
    </location>
</feature>
<dbReference type="PANTHER" id="PTHR10057:SF0">
    <property type="entry name" value="TRANSLOCATOR PROTEIN"/>
    <property type="match status" value="1"/>
</dbReference>
<reference evidence="7" key="1">
    <citation type="submission" date="2021-03" db="EMBL/GenBank/DDBJ databases">
        <title>Genome sequencing and assembly of Tianweitania sediminis.</title>
        <authorList>
            <person name="Chhetri G."/>
        </authorList>
    </citation>
    <scope>NUCLEOTIDE SEQUENCE</scope>
    <source>
        <strain evidence="7">Z8</strain>
    </source>
</reference>
<dbReference type="InterPro" id="IPR004307">
    <property type="entry name" value="TspO_MBR"/>
</dbReference>
<evidence type="ECO:0000313" key="8">
    <source>
        <dbReference type="Proteomes" id="UP000666240"/>
    </source>
</evidence>
<feature type="transmembrane region" description="Helical" evidence="6">
    <location>
        <begin position="74"/>
        <end position="92"/>
    </location>
</feature>
<accession>A0A8J7RMZ3</accession>
<feature type="transmembrane region" description="Helical" evidence="6">
    <location>
        <begin position="98"/>
        <end position="117"/>
    </location>
</feature>
<keyword evidence="4 6" id="KW-1133">Transmembrane helix</keyword>
<protein>
    <submittedName>
        <fullName evidence="7">Tryptophan-rich sensory protein</fullName>
    </submittedName>
</protein>
<dbReference type="PIRSF" id="PIRSF005859">
    <property type="entry name" value="PBR"/>
    <property type="match status" value="1"/>
</dbReference>
<dbReference type="PANTHER" id="PTHR10057">
    <property type="entry name" value="PERIPHERAL-TYPE BENZODIAZEPINE RECEPTOR"/>
    <property type="match status" value="1"/>
</dbReference>
<gene>
    <name evidence="7" type="ORF">J5Y06_08720</name>
</gene>
<dbReference type="GO" id="GO:0033013">
    <property type="term" value="P:tetrapyrrole metabolic process"/>
    <property type="evidence" value="ECO:0007669"/>
    <property type="project" value="UniProtKB-ARBA"/>
</dbReference>
<evidence type="ECO:0000256" key="5">
    <source>
        <dbReference type="ARBA" id="ARBA00023136"/>
    </source>
</evidence>
<evidence type="ECO:0000256" key="2">
    <source>
        <dbReference type="ARBA" id="ARBA00007524"/>
    </source>
</evidence>
<keyword evidence="8" id="KW-1185">Reference proteome</keyword>
<comment type="similarity">
    <text evidence="2">Belongs to the TspO/BZRP family.</text>
</comment>
<evidence type="ECO:0000256" key="4">
    <source>
        <dbReference type="ARBA" id="ARBA00022989"/>
    </source>
</evidence>
<keyword evidence="3 6" id="KW-0812">Transmembrane</keyword>
<evidence type="ECO:0000313" key="7">
    <source>
        <dbReference type="EMBL" id="MBP0438729.1"/>
    </source>
</evidence>